<dbReference type="Proteomes" id="UP000563151">
    <property type="component" value="Unassembled WGS sequence"/>
</dbReference>
<dbReference type="InterPro" id="IPR013986">
    <property type="entry name" value="DExx_box_DNA_helicase_dom_sf"/>
</dbReference>
<dbReference type="EMBL" id="JAAZWO010000003">
    <property type="protein sequence ID" value="MBC2396924.1"/>
    <property type="molecule type" value="Genomic_DNA"/>
</dbReference>
<evidence type="ECO:0000256" key="4">
    <source>
        <dbReference type="ARBA" id="ARBA00022840"/>
    </source>
</evidence>
<evidence type="ECO:0000256" key="3">
    <source>
        <dbReference type="ARBA" id="ARBA00022806"/>
    </source>
</evidence>
<reference evidence="7 8" key="1">
    <citation type="submission" date="2020-04" db="EMBL/GenBank/DDBJ databases">
        <title>Genomic insights into acetone-butanol-ethanol (ABE) fermentation by sequencing solventogenic clostridia strains.</title>
        <authorList>
            <person name="Brown S."/>
        </authorList>
    </citation>
    <scope>NUCLEOTIDE SEQUENCE [LARGE SCALE GENOMIC DNA]</scope>
    <source>
        <strain evidence="7 8">DJ011</strain>
    </source>
</reference>
<dbReference type="GO" id="GO:0016787">
    <property type="term" value="F:hydrolase activity"/>
    <property type="evidence" value="ECO:0007669"/>
    <property type="project" value="UniProtKB-KW"/>
</dbReference>
<organism evidence="7 8">
    <name type="scientific">Clostridium tetanomorphum</name>
    <dbReference type="NCBI Taxonomy" id="1553"/>
    <lineage>
        <taxon>Bacteria</taxon>
        <taxon>Bacillati</taxon>
        <taxon>Bacillota</taxon>
        <taxon>Clostridia</taxon>
        <taxon>Eubacteriales</taxon>
        <taxon>Clostridiaceae</taxon>
        <taxon>Clostridium</taxon>
    </lineage>
</organism>
<dbReference type="GO" id="GO:0005524">
    <property type="term" value="F:ATP binding"/>
    <property type="evidence" value="ECO:0007669"/>
    <property type="project" value="UniProtKB-KW"/>
</dbReference>
<evidence type="ECO:0000259" key="6">
    <source>
        <dbReference type="Pfam" id="PF00717"/>
    </source>
</evidence>
<dbReference type="PANTHER" id="PTHR33516:SF2">
    <property type="entry name" value="LEXA REPRESSOR-RELATED"/>
    <property type="match status" value="1"/>
</dbReference>
<accession>A0A923IZR1</accession>
<feature type="domain" description="UvrD-like helicase ATP-binding" evidence="5">
    <location>
        <begin position="3"/>
        <end position="254"/>
    </location>
</feature>
<sequence>MILNEVQKKFVKGKLNKINVLSGVAGTGKSTSLILRMLYAKNNYSFSSDDKILLLSLTNNNYKYIKSFYKNIESKADYKYYTLLSSFSREPYILKLNDVVMKYFQDYLRRNNMHLKLIQDEELEKKIIKECIEIVKDDYRRVKVLKNKSSEFFINEIKWMKNFNYNSLEDYKNSPTHQKLTKKSKAREAIFRLKEVYENKVKDAGYITYEDMLSCAIHEAKLKPEFIHIFIDEGEKITNLQWEFIKALSKEKSYSTINFSFDTNKGESVYSPFIKKGKMYMKNFQKKVKRFNYKNILKDTQNTIEEIKNHNFMEKFQYFDLRHNQEFVMIKEALNSEEVIVNNDNETIEYNKEEVVKIPMFTNIAAGEPILINPSLEDEFSLPKYWLKGLKDCFMLKVKGDSMLNANINDGDYVVINRQIDAMHNDIVAVNILGSATLKRLNINKKGIFLMPENEKYEPIPVNEEGIFILGKAVGIIRTI</sequence>
<dbReference type="Gene3D" id="3.40.50.300">
    <property type="entry name" value="P-loop containing nucleotide triphosphate hydrolases"/>
    <property type="match status" value="1"/>
</dbReference>
<proteinExistence type="predicted"/>
<dbReference type="InterPro" id="IPR015927">
    <property type="entry name" value="Peptidase_S24_S26A/B/C"/>
</dbReference>
<comment type="caution">
    <text evidence="7">The sequence shown here is derived from an EMBL/GenBank/DDBJ whole genome shotgun (WGS) entry which is preliminary data.</text>
</comment>
<keyword evidence="3" id="KW-0347">Helicase</keyword>
<dbReference type="RefSeq" id="WP_035145243.1">
    <property type="nucleotide sequence ID" value="NZ_JAAZWO010000003.1"/>
</dbReference>
<dbReference type="Pfam" id="PF00717">
    <property type="entry name" value="Peptidase_S24"/>
    <property type="match status" value="1"/>
</dbReference>
<evidence type="ECO:0000259" key="5">
    <source>
        <dbReference type="Pfam" id="PF00580"/>
    </source>
</evidence>
<protein>
    <submittedName>
        <fullName evidence="7">LexA family transcriptional regulator</fullName>
    </submittedName>
</protein>
<dbReference type="SUPFAM" id="SSF52540">
    <property type="entry name" value="P-loop containing nucleoside triphosphate hydrolases"/>
    <property type="match status" value="1"/>
</dbReference>
<dbReference type="InterPro" id="IPR050077">
    <property type="entry name" value="LexA_repressor"/>
</dbReference>
<dbReference type="Gene3D" id="2.10.109.10">
    <property type="entry name" value="Umud Fragment, subunit A"/>
    <property type="match status" value="1"/>
</dbReference>
<dbReference type="PANTHER" id="PTHR33516">
    <property type="entry name" value="LEXA REPRESSOR"/>
    <property type="match status" value="1"/>
</dbReference>
<dbReference type="AlphaFoldDB" id="A0A923IZR1"/>
<dbReference type="Pfam" id="PF00580">
    <property type="entry name" value="UvrD-helicase"/>
    <property type="match status" value="1"/>
</dbReference>
<dbReference type="InterPro" id="IPR027417">
    <property type="entry name" value="P-loop_NTPase"/>
</dbReference>
<gene>
    <name evidence="7" type="ORF">HGG79_03895</name>
</gene>
<dbReference type="Gene3D" id="1.10.10.160">
    <property type="match status" value="1"/>
</dbReference>
<evidence type="ECO:0000313" key="8">
    <source>
        <dbReference type="Proteomes" id="UP000563151"/>
    </source>
</evidence>
<keyword evidence="2" id="KW-0378">Hydrolase</keyword>
<dbReference type="InterPro" id="IPR036286">
    <property type="entry name" value="LexA/Signal_pep-like_sf"/>
</dbReference>
<keyword evidence="8" id="KW-1185">Reference proteome</keyword>
<dbReference type="InterPro" id="IPR039418">
    <property type="entry name" value="LexA-like"/>
</dbReference>
<name>A0A923IZR1_CLOTT</name>
<dbReference type="SUPFAM" id="SSF51306">
    <property type="entry name" value="LexA/Signal peptidase"/>
    <property type="match status" value="1"/>
</dbReference>
<evidence type="ECO:0000256" key="1">
    <source>
        <dbReference type="ARBA" id="ARBA00022741"/>
    </source>
</evidence>
<feature type="domain" description="Peptidase S24/S26A/S26B/S26C" evidence="6">
    <location>
        <begin position="359"/>
        <end position="474"/>
    </location>
</feature>
<dbReference type="InterPro" id="IPR014016">
    <property type="entry name" value="UvrD-like_ATP-bd"/>
</dbReference>
<dbReference type="GO" id="GO:0004386">
    <property type="term" value="F:helicase activity"/>
    <property type="evidence" value="ECO:0007669"/>
    <property type="project" value="UniProtKB-KW"/>
</dbReference>
<keyword evidence="1" id="KW-0547">Nucleotide-binding</keyword>
<dbReference type="CDD" id="cd06529">
    <property type="entry name" value="S24_LexA-like"/>
    <property type="match status" value="1"/>
</dbReference>
<evidence type="ECO:0000256" key="2">
    <source>
        <dbReference type="ARBA" id="ARBA00022801"/>
    </source>
</evidence>
<evidence type="ECO:0000313" key="7">
    <source>
        <dbReference type="EMBL" id="MBC2396924.1"/>
    </source>
</evidence>
<keyword evidence="4" id="KW-0067">ATP-binding</keyword>